<dbReference type="PANTHER" id="PTHR43739:SF5">
    <property type="entry name" value="EXO-ALPHA-SIALIDASE"/>
    <property type="match status" value="1"/>
</dbReference>
<dbReference type="PANTHER" id="PTHR43739">
    <property type="entry name" value="XYLOGLUCANASE (EUROFUNG)"/>
    <property type="match status" value="1"/>
</dbReference>
<keyword evidence="1" id="KW-0677">Repeat</keyword>
<evidence type="ECO:0000313" key="3">
    <source>
        <dbReference type="EMBL" id="RVU86810.1"/>
    </source>
</evidence>
<dbReference type="GO" id="GO:0016787">
    <property type="term" value="F:hydrolase activity"/>
    <property type="evidence" value="ECO:0007669"/>
    <property type="project" value="UniProtKB-KW"/>
</dbReference>
<evidence type="ECO:0000256" key="1">
    <source>
        <dbReference type="ARBA" id="ARBA00022737"/>
    </source>
</evidence>
<dbReference type="EMBL" id="RWGX01000006">
    <property type="protein sequence ID" value="RVU86810.1"/>
    <property type="molecule type" value="Genomic_DNA"/>
</dbReference>
<organism evidence="3">
    <name type="scientific">Flavobacterium columnare</name>
    <dbReference type="NCBI Taxonomy" id="996"/>
    <lineage>
        <taxon>Bacteria</taxon>
        <taxon>Pseudomonadati</taxon>
        <taxon>Bacteroidota</taxon>
        <taxon>Flavobacteriia</taxon>
        <taxon>Flavobacteriales</taxon>
        <taxon>Flavobacteriaceae</taxon>
        <taxon>Flavobacterium</taxon>
    </lineage>
</organism>
<dbReference type="InterPro" id="IPR052025">
    <property type="entry name" value="Xyloglucanase_GH74"/>
</dbReference>
<proteinExistence type="predicted"/>
<reference evidence="3" key="1">
    <citation type="submission" date="2018-12" db="EMBL/GenBank/DDBJ databases">
        <title>Draft genome sequence of Flaovobacterium columnare BGFS27 isolated from channel catfish in Alabama.</title>
        <authorList>
            <person name="Cai W."/>
            <person name="Arias C."/>
        </authorList>
    </citation>
    <scope>NUCLEOTIDE SEQUENCE [LARGE SCALE GENOMIC DNA]</scope>
    <source>
        <strain evidence="3">BGFS27</strain>
    </source>
</reference>
<accession>A0AA94F351</accession>
<feature type="domain" description="Sortilin N-terminal" evidence="2">
    <location>
        <begin position="655"/>
        <end position="817"/>
    </location>
</feature>
<dbReference type="AlphaFoldDB" id="A0AA94F351"/>
<dbReference type="InterPro" id="IPR031778">
    <property type="entry name" value="Sortilin_N"/>
</dbReference>
<dbReference type="GO" id="GO:0010411">
    <property type="term" value="P:xyloglucan metabolic process"/>
    <property type="evidence" value="ECO:0007669"/>
    <property type="project" value="TreeGrafter"/>
</dbReference>
<name>A0AA94F351_9FLAO</name>
<dbReference type="SUPFAM" id="SSF50939">
    <property type="entry name" value="Sialidases"/>
    <property type="match status" value="2"/>
</dbReference>
<evidence type="ECO:0000259" key="2">
    <source>
        <dbReference type="Pfam" id="PF15902"/>
    </source>
</evidence>
<dbReference type="CDD" id="cd15482">
    <property type="entry name" value="Sialidase_non-viral"/>
    <property type="match status" value="2"/>
</dbReference>
<dbReference type="Pfam" id="PF15902">
    <property type="entry name" value="Sortilin-Vps10"/>
    <property type="match status" value="1"/>
</dbReference>
<dbReference type="InterPro" id="IPR036278">
    <property type="entry name" value="Sialidase_sf"/>
</dbReference>
<comment type="caution">
    <text evidence="3">The sequence shown here is derived from an EMBL/GenBank/DDBJ whole genome shotgun (WGS) entry which is preliminary data.</text>
</comment>
<protein>
    <submittedName>
        <fullName evidence="3">Glycosyl hydrolase</fullName>
    </submittedName>
</protein>
<dbReference type="RefSeq" id="WP_127822468.1">
    <property type="nucleotide sequence ID" value="NZ_RWGX02000013.1"/>
</dbReference>
<gene>
    <name evidence="3" type="ORF">EJB19_14755</name>
</gene>
<dbReference type="Gene3D" id="2.130.10.10">
    <property type="entry name" value="YVTN repeat-like/Quinoprotein amine dehydrogenase"/>
    <property type="match status" value="3"/>
</dbReference>
<keyword evidence="3" id="KW-0378">Hydrolase</keyword>
<dbReference type="InterPro" id="IPR015943">
    <property type="entry name" value="WD40/YVTN_repeat-like_dom_sf"/>
</dbReference>
<sequence length="887" mass="100459">MKFYIPLFLFMSTILYTQTNSDEVHKSWKQKQELEKTSWFKSLILKNIGPTIMSGRVVDLAVNPQNPTEFYVAYASGGLWYTNNNGNSFEPILDTAPTQNCGAVSVDWRSGTIWLGTGEANSSRSSYSGIGLLRSKDKGKTWENVGLKESHHISKILINPDNSDEIIVGVIGHLYTKNNERGVFKTLDGGKTWKQTLFVNDESGVIDVTYAPNDFSIQYASVWQRDRKAWHFSGSGISSGIYKSTDGGTTWYCVTNGDNGFPHNEGIGRIGLASYNENVIYAILDNQNKRPSLQNINPKDLNKTLLETEIIGAEVYKTEDGGKTWKKTNEKYIDDLFYTYGYYFANIAVDKKNPNHIFTGGVSIILSEDGGKTFRSIQGDNVHADHHVIWINPNNSNHIINGNDGGVNISYDAGKNWLKCNNQAVGQFYTVNVDEQEPYNVYGGLQDNGVWVGPNDYKHSLDWQQEGIYPYQFLSGGDGMQVQIDNRNPNIIITGSQFGYYQRMDRAKNKSVSITPKPNKEEKPYRFNWQTPILLSSHNQDILYMGSNFLHRSMNQGDTWEIISPDLTKGAKEGNITFGTITTISESKLQFGLLYTGSDDGLIHISKDGGASWRKISDSLPQNFWVSRIVASIHTKERVYATLNGYRNDVFTTMIYISDDYGQTWKAIASNMPNSPVNVIIEDHKNENILYVGTDNGLYITLDRGLVWQDFTSGMPKVAIHDLVLQKKSNDLVIGTHGRSLYKVNVEKVQQIKDQIHAKDIILCPIKPIFKSEHWGSAWSNWEKISEPKTEFWFYSNKIRKVELKLKNNVNQIVFSQEIEAMPGLNKIDYNFQLPESIVEKWKKKDPNIKIPKAKNNQFYLPISKCQLILESEGIKEETILEIIASE</sequence>